<dbReference type="OrthoDB" id="1348996at2"/>
<name>A0A1M5LGP9_9BACT</name>
<dbReference type="EMBL" id="FQWQ01000001">
    <property type="protein sequence ID" value="SHG64231.1"/>
    <property type="molecule type" value="Genomic_DNA"/>
</dbReference>
<keyword evidence="2" id="KW-1185">Reference proteome</keyword>
<reference evidence="1 2" key="1">
    <citation type="submission" date="2016-11" db="EMBL/GenBank/DDBJ databases">
        <authorList>
            <person name="Jaros S."/>
            <person name="Januszkiewicz K."/>
            <person name="Wedrychowicz H."/>
        </authorList>
    </citation>
    <scope>NUCLEOTIDE SEQUENCE [LARGE SCALE GENOMIC DNA]</scope>
    <source>
        <strain evidence="1 2">DSM 24574</strain>
    </source>
</reference>
<sequence>MSSILKIALAGIVLAALGTAVFLSLREGDTVDTTFVSPLQTKVVPHSGYVIDLPSNYSLKENTGPDFSVFYFKPIDTTSIPNFYGGFYLGNYPSRFSVANNSCSHAPLQAPLFNALEEWTLFDCMNGFSSQAIGATNTKDGWDTYVHAFGHGADDEALHKLVTIFATLRKKEK</sequence>
<gene>
    <name evidence="1" type="ORF">SAMN04488109_1203</name>
</gene>
<evidence type="ECO:0000313" key="2">
    <source>
        <dbReference type="Proteomes" id="UP000184212"/>
    </source>
</evidence>
<dbReference type="AlphaFoldDB" id="A0A1M5LGP9"/>
<dbReference type="RefSeq" id="WP_143164783.1">
    <property type="nucleotide sequence ID" value="NZ_FQWQ01000001.1"/>
</dbReference>
<accession>A0A1M5LGP9</accession>
<protein>
    <submittedName>
        <fullName evidence="1">Uncharacterized protein</fullName>
    </submittedName>
</protein>
<organism evidence="1 2">
    <name type="scientific">Chryseolinea serpens</name>
    <dbReference type="NCBI Taxonomy" id="947013"/>
    <lineage>
        <taxon>Bacteria</taxon>
        <taxon>Pseudomonadati</taxon>
        <taxon>Bacteroidota</taxon>
        <taxon>Cytophagia</taxon>
        <taxon>Cytophagales</taxon>
        <taxon>Fulvivirgaceae</taxon>
        <taxon>Chryseolinea</taxon>
    </lineage>
</organism>
<proteinExistence type="predicted"/>
<evidence type="ECO:0000313" key="1">
    <source>
        <dbReference type="EMBL" id="SHG64231.1"/>
    </source>
</evidence>
<dbReference type="Proteomes" id="UP000184212">
    <property type="component" value="Unassembled WGS sequence"/>
</dbReference>